<evidence type="ECO:0000256" key="1">
    <source>
        <dbReference type="SAM" id="MobiDB-lite"/>
    </source>
</evidence>
<feature type="region of interest" description="Disordered" evidence="1">
    <location>
        <begin position="196"/>
        <end position="234"/>
    </location>
</feature>
<reference evidence="2 3" key="1">
    <citation type="submission" date="2015-03" db="EMBL/GenBank/DDBJ databases">
        <title>Genome assembly of Sandaracinus amylolyticus DSM 53668.</title>
        <authorList>
            <person name="Sharma G."/>
            <person name="Subramanian S."/>
        </authorList>
    </citation>
    <scope>NUCLEOTIDE SEQUENCE [LARGE SCALE GENOMIC DNA]</scope>
    <source>
        <strain evidence="2 3">DSM 53668</strain>
    </source>
</reference>
<evidence type="ECO:0000313" key="3">
    <source>
        <dbReference type="Proteomes" id="UP000034883"/>
    </source>
</evidence>
<keyword evidence="3" id="KW-1185">Reference proteome</keyword>
<name>A0A0F6W1P0_9BACT</name>
<dbReference type="Proteomes" id="UP000034883">
    <property type="component" value="Chromosome"/>
</dbReference>
<dbReference type="KEGG" id="samy:DB32_002380"/>
<accession>A0A0F6W1P0</accession>
<dbReference type="STRING" id="927083.DB32_002380"/>
<evidence type="ECO:0000313" key="2">
    <source>
        <dbReference type="EMBL" id="AKF05231.1"/>
    </source>
</evidence>
<proteinExistence type="predicted"/>
<dbReference type="EMBL" id="CP011125">
    <property type="protein sequence ID" value="AKF05231.1"/>
    <property type="molecule type" value="Genomic_DNA"/>
</dbReference>
<sequence length="234" mass="24983">MIVLVALGLCSACGAPAPSRVRVALPVVFAAERDPGEPLAGVRVHVAGEDRGVTGEDGTLRVIIDEAEGARLAIAAECPAGHRSAEVADEIVVRAVESLRREEPRLHYPIRCAPTERRVALLVRTGGEADLPVRVAGREVARTDAAGAAQVVLAMAPGSAFRVTLGTEGDERLRPVDPVRAFTVGDRDEIVVLDQHFEHVRGRSGRRPTPEPEPEVEVAPEPPSEPTRPPERLN</sequence>
<protein>
    <submittedName>
        <fullName evidence="2">Uncharacterized protein</fullName>
    </submittedName>
</protein>
<organism evidence="2 3">
    <name type="scientific">Sandaracinus amylolyticus</name>
    <dbReference type="NCBI Taxonomy" id="927083"/>
    <lineage>
        <taxon>Bacteria</taxon>
        <taxon>Pseudomonadati</taxon>
        <taxon>Myxococcota</taxon>
        <taxon>Polyangia</taxon>
        <taxon>Polyangiales</taxon>
        <taxon>Sandaracinaceae</taxon>
        <taxon>Sandaracinus</taxon>
    </lineage>
</organism>
<dbReference type="AlphaFoldDB" id="A0A0F6W1P0"/>
<gene>
    <name evidence="2" type="ORF">DB32_002380</name>
</gene>